<keyword evidence="3" id="KW-0413">Isomerase</keyword>
<name>X1HYQ9_9ZZZZ</name>
<dbReference type="Gene3D" id="3.30.2350.10">
    <property type="entry name" value="Pseudouridine synthase"/>
    <property type="match status" value="1"/>
</dbReference>
<dbReference type="AlphaFoldDB" id="X1HYQ9"/>
<evidence type="ECO:0000259" key="4">
    <source>
        <dbReference type="Pfam" id="PF01509"/>
    </source>
</evidence>
<dbReference type="NCBIfam" id="TIGR00431">
    <property type="entry name" value="TruB"/>
    <property type="match status" value="1"/>
</dbReference>
<feature type="non-terminal residue" evidence="6">
    <location>
        <position position="260"/>
    </location>
</feature>
<dbReference type="Pfam" id="PF16198">
    <property type="entry name" value="TruB_C_2"/>
    <property type="match status" value="1"/>
</dbReference>
<gene>
    <name evidence="6" type="ORF">S03H2_51782</name>
</gene>
<dbReference type="PANTHER" id="PTHR13767:SF2">
    <property type="entry name" value="PSEUDOURIDYLATE SYNTHASE TRUB1"/>
    <property type="match status" value="1"/>
</dbReference>
<dbReference type="Pfam" id="PF01509">
    <property type="entry name" value="TruB_N"/>
    <property type="match status" value="1"/>
</dbReference>
<evidence type="ECO:0000259" key="5">
    <source>
        <dbReference type="Pfam" id="PF16198"/>
    </source>
</evidence>
<dbReference type="InterPro" id="IPR014780">
    <property type="entry name" value="tRNA_psdUridine_synth_TruB"/>
</dbReference>
<evidence type="ECO:0000256" key="1">
    <source>
        <dbReference type="ARBA" id="ARBA00012787"/>
    </source>
</evidence>
<dbReference type="PANTHER" id="PTHR13767">
    <property type="entry name" value="TRNA-PSEUDOURIDINE SYNTHASE"/>
    <property type="match status" value="1"/>
</dbReference>
<dbReference type="EMBL" id="BARU01032874">
    <property type="protein sequence ID" value="GAH62215.1"/>
    <property type="molecule type" value="Genomic_DNA"/>
</dbReference>
<evidence type="ECO:0000313" key="6">
    <source>
        <dbReference type="EMBL" id="GAH62215.1"/>
    </source>
</evidence>
<reference evidence="6" key="1">
    <citation type="journal article" date="2014" name="Front. Microbiol.">
        <title>High frequency of phylogenetically diverse reductive dehalogenase-homologous genes in deep subseafloor sedimentary metagenomes.</title>
        <authorList>
            <person name="Kawai M."/>
            <person name="Futagami T."/>
            <person name="Toyoda A."/>
            <person name="Takaki Y."/>
            <person name="Nishi S."/>
            <person name="Hori S."/>
            <person name="Arai W."/>
            <person name="Tsubouchi T."/>
            <person name="Morono Y."/>
            <person name="Uchiyama I."/>
            <person name="Ito T."/>
            <person name="Fujiyama A."/>
            <person name="Inagaki F."/>
            <person name="Takami H."/>
        </authorList>
    </citation>
    <scope>NUCLEOTIDE SEQUENCE</scope>
    <source>
        <strain evidence="6">Expedition CK06-06</strain>
    </source>
</reference>
<dbReference type="InterPro" id="IPR032819">
    <property type="entry name" value="TruB_C"/>
</dbReference>
<evidence type="ECO:0000256" key="3">
    <source>
        <dbReference type="ARBA" id="ARBA00023235"/>
    </source>
</evidence>
<dbReference type="InterPro" id="IPR002501">
    <property type="entry name" value="PsdUridine_synth_N"/>
</dbReference>
<protein>
    <recommendedName>
        <fullName evidence="1">tRNA pseudouridine(55) synthase</fullName>
        <ecNumber evidence="1">5.4.99.25</ecNumber>
    </recommendedName>
</protein>
<dbReference type="GO" id="GO:0160148">
    <property type="term" value="F:tRNA pseudouridine(55) synthase activity"/>
    <property type="evidence" value="ECO:0007669"/>
    <property type="project" value="UniProtKB-EC"/>
</dbReference>
<dbReference type="InterPro" id="IPR020103">
    <property type="entry name" value="PsdUridine_synth_cat_dom_sf"/>
</dbReference>
<sequence>GHAGTLDPIAEGLLIILINKATKLFNYFLSFKKEYIADVKLGVITDTWDLDGEVLTRSKITNIDIKKISSILNKFTGKIKQMPPIYSSVKYKGRPSYDFARKGRSIDLKHRMVNIYNLELISLSSDLLTVKVNCSSGTYIRSLAYEIGNLLGCGASIKGLKRTKTGDFKLDSSISVEDFLKRKFKKNDLESSSYMISIERLLDKNPSLYIKDKYRCHIVNGHQVDGGMVEFVRTEDNNLLKKGIFIKIKDSGENIIAIHE</sequence>
<feature type="domain" description="Pseudouridine synthase II N-terminal" evidence="4">
    <location>
        <begin position="1"/>
        <end position="140"/>
    </location>
</feature>
<dbReference type="GO" id="GO:1990481">
    <property type="term" value="P:mRNA pseudouridine synthesis"/>
    <property type="evidence" value="ECO:0007669"/>
    <property type="project" value="TreeGrafter"/>
</dbReference>
<feature type="domain" description="tRNA pseudouridylate synthase B C-terminal" evidence="5">
    <location>
        <begin position="141"/>
        <end position="191"/>
    </location>
</feature>
<accession>X1HYQ9</accession>
<dbReference type="GO" id="GO:0006400">
    <property type="term" value="P:tRNA modification"/>
    <property type="evidence" value="ECO:0007669"/>
    <property type="project" value="TreeGrafter"/>
</dbReference>
<dbReference type="EC" id="5.4.99.25" evidence="1"/>
<proteinExistence type="predicted"/>
<dbReference type="GO" id="GO:0003723">
    <property type="term" value="F:RNA binding"/>
    <property type="evidence" value="ECO:0007669"/>
    <property type="project" value="InterPro"/>
</dbReference>
<evidence type="ECO:0000256" key="2">
    <source>
        <dbReference type="ARBA" id="ARBA00022694"/>
    </source>
</evidence>
<feature type="non-terminal residue" evidence="6">
    <location>
        <position position="1"/>
    </location>
</feature>
<keyword evidence="2" id="KW-0819">tRNA processing</keyword>
<organism evidence="6">
    <name type="scientific">marine sediment metagenome</name>
    <dbReference type="NCBI Taxonomy" id="412755"/>
    <lineage>
        <taxon>unclassified sequences</taxon>
        <taxon>metagenomes</taxon>
        <taxon>ecological metagenomes</taxon>
    </lineage>
</organism>
<comment type="caution">
    <text evidence="6">The sequence shown here is derived from an EMBL/GenBank/DDBJ whole genome shotgun (WGS) entry which is preliminary data.</text>
</comment>
<dbReference type="SUPFAM" id="SSF55120">
    <property type="entry name" value="Pseudouridine synthase"/>
    <property type="match status" value="1"/>
</dbReference>